<evidence type="ECO:0000313" key="14">
    <source>
        <dbReference type="Proteomes" id="UP000433788"/>
    </source>
</evidence>
<dbReference type="RefSeq" id="WP_153718284.1">
    <property type="nucleotide sequence ID" value="NZ_WJPP01000001.1"/>
</dbReference>
<dbReference type="GO" id="GO:0006508">
    <property type="term" value="P:proteolysis"/>
    <property type="evidence" value="ECO:0007669"/>
    <property type="project" value="UniProtKB-KW"/>
</dbReference>
<dbReference type="EC" id="3.4.24.-" evidence="11"/>
<dbReference type="InterPro" id="IPR004387">
    <property type="entry name" value="Pept_M50_Zn"/>
</dbReference>
<dbReference type="AlphaFoldDB" id="A0A6N7QNF7"/>
<keyword evidence="4 13" id="KW-0645">Protease</keyword>
<dbReference type="InterPro" id="IPR008915">
    <property type="entry name" value="Peptidase_M50"/>
</dbReference>
<keyword evidence="10 11" id="KW-0472">Membrane</keyword>
<evidence type="ECO:0000313" key="13">
    <source>
        <dbReference type="EMBL" id="MRH77210.1"/>
    </source>
</evidence>
<dbReference type="EMBL" id="WJPP01000001">
    <property type="protein sequence ID" value="MRH77210.1"/>
    <property type="molecule type" value="Genomic_DNA"/>
</dbReference>
<dbReference type="Pfam" id="PF17820">
    <property type="entry name" value="PDZ_6"/>
    <property type="match status" value="2"/>
</dbReference>
<dbReference type="InterPro" id="IPR036034">
    <property type="entry name" value="PDZ_sf"/>
</dbReference>
<dbReference type="Pfam" id="PF02163">
    <property type="entry name" value="Peptidase_M50"/>
    <property type="match status" value="1"/>
</dbReference>
<dbReference type="Proteomes" id="UP000433788">
    <property type="component" value="Unassembled WGS sequence"/>
</dbReference>
<evidence type="ECO:0000256" key="10">
    <source>
        <dbReference type="ARBA" id="ARBA00023136"/>
    </source>
</evidence>
<reference evidence="13 14" key="1">
    <citation type="submission" date="2019-11" db="EMBL/GenBank/DDBJ databases">
        <authorList>
            <person name="Zhang X.Y."/>
        </authorList>
    </citation>
    <scope>NUCLEOTIDE SEQUENCE [LARGE SCALE GENOMIC DNA]</scope>
    <source>
        <strain evidence="13 14">C176</strain>
    </source>
</reference>
<evidence type="ECO:0000256" key="1">
    <source>
        <dbReference type="ARBA" id="ARBA00001947"/>
    </source>
</evidence>
<dbReference type="CDD" id="cd23081">
    <property type="entry name" value="cpPDZ_EcRseP-like"/>
    <property type="match status" value="1"/>
</dbReference>
<comment type="subcellular location">
    <subcellularLocation>
        <location evidence="2">Membrane</location>
        <topology evidence="2">Multi-pass membrane protein</topology>
    </subcellularLocation>
</comment>
<evidence type="ECO:0000256" key="7">
    <source>
        <dbReference type="ARBA" id="ARBA00022833"/>
    </source>
</evidence>
<evidence type="ECO:0000256" key="2">
    <source>
        <dbReference type="ARBA" id="ARBA00004141"/>
    </source>
</evidence>
<keyword evidence="6 11" id="KW-0378">Hydrolase</keyword>
<feature type="transmembrane region" description="Helical" evidence="11">
    <location>
        <begin position="421"/>
        <end position="443"/>
    </location>
</feature>
<keyword evidence="14" id="KW-1185">Reference proteome</keyword>
<feature type="transmembrane region" description="Helical" evidence="11">
    <location>
        <begin position="378"/>
        <end position="400"/>
    </location>
</feature>
<evidence type="ECO:0000256" key="9">
    <source>
        <dbReference type="ARBA" id="ARBA00023049"/>
    </source>
</evidence>
<evidence type="ECO:0000256" key="6">
    <source>
        <dbReference type="ARBA" id="ARBA00022801"/>
    </source>
</evidence>
<keyword evidence="7 11" id="KW-0862">Zinc</keyword>
<dbReference type="NCBIfam" id="TIGR00054">
    <property type="entry name" value="RIP metalloprotease RseP"/>
    <property type="match status" value="1"/>
</dbReference>
<feature type="transmembrane region" description="Helical" evidence="11">
    <location>
        <begin position="6"/>
        <end position="28"/>
    </location>
</feature>
<evidence type="ECO:0000259" key="12">
    <source>
        <dbReference type="PROSITE" id="PS50106"/>
    </source>
</evidence>
<keyword evidence="5 11" id="KW-0812">Transmembrane</keyword>
<dbReference type="PROSITE" id="PS50106">
    <property type="entry name" value="PDZ"/>
    <property type="match status" value="1"/>
</dbReference>
<dbReference type="Gene3D" id="2.30.42.10">
    <property type="match status" value="2"/>
</dbReference>
<comment type="cofactor">
    <cofactor evidence="1 11">
        <name>Zn(2+)</name>
        <dbReference type="ChEBI" id="CHEBI:29105"/>
    </cofactor>
</comment>
<evidence type="ECO:0000256" key="8">
    <source>
        <dbReference type="ARBA" id="ARBA00022989"/>
    </source>
</evidence>
<dbReference type="InterPro" id="IPR041489">
    <property type="entry name" value="PDZ_6"/>
</dbReference>
<accession>A0A6N7QNF7</accession>
<gene>
    <name evidence="13" type="primary">rseP</name>
    <name evidence="13" type="ORF">GH984_00590</name>
</gene>
<comment type="caution">
    <text evidence="13">The sequence shown here is derived from an EMBL/GenBank/DDBJ whole genome shotgun (WGS) entry which is preliminary data.</text>
</comment>
<dbReference type="SUPFAM" id="SSF50156">
    <property type="entry name" value="PDZ domain-like"/>
    <property type="match status" value="2"/>
</dbReference>
<dbReference type="PANTHER" id="PTHR42837:SF2">
    <property type="entry name" value="MEMBRANE METALLOPROTEASE ARASP2, CHLOROPLASTIC-RELATED"/>
    <property type="match status" value="1"/>
</dbReference>
<feature type="transmembrane region" description="Helical" evidence="11">
    <location>
        <begin position="98"/>
        <end position="118"/>
    </location>
</feature>
<evidence type="ECO:0000256" key="11">
    <source>
        <dbReference type="RuleBase" id="RU362031"/>
    </source>
</evidence>
<keyword evidence="9 11" id="KW-0482">Metalloprotease</keyword>
<dbReference type="GO" id="GO:0046872">
    <property type="term" value="F:metal ion binding"/>
    <property type="evidence" value="ECO:0007669"/>
    <property type="project" value="UniProtKB-KW"/>
</dbReference>
<evidence type="ECO:0000256" key="4">
    <source>
        <dbReference type="ARBA" id="ARBA00022670"/>
    </source>
</evidence>
<dbReference type="InterPro" id="IPR001478">
    <property type="entry name" value="PDZ"/>
</dbReference>
<dbReference type="SMART" id="SM00228">
    <property type="entry name" value="PDZ"/>
    <property type="match status" value="2"/>
</dbReference>
<dbReference type="GO" id="GO:0016020">
    <property type="term" value="C:membrane"/>
    <property type="evidence" value="ECO:0007669"/>
    <property type="project" value="UniProtKB-SubCell"/>
</dbReference>
<proteinExistence type="inferred from homology"/>
<dbReference type="GO" id="GO:0004222">
    <property type="term" value="F:metalloendopeptidase activity"/>
    <property type="evidence" value="ECO:0007669"/>
    <property type="project" value="InterPro"/>
</dbReference>
<protein>
    <recommendedName>
        <fullName evidence="11">Zinc metalloprotease</fullName>
        <ecNumber evidence="11">3.4.24.-</ecNumber>
    </recommendedName>
</protein>
<keyword evidence="8 11" id="KW-1133">Transmembrane helix</keyword>
<keyword evidence="11" id="KW-0479">Metal-binding</keyword>
<name>A0A6N7QNF7_9GAMM</name>
<organism evidence="13 14">
    <name type="scientific">Spiribacter salilacus</name>
    <dbReference type="NCBI Taxonomy" id="2664894"/>
    <lineage>
        <taxon>Bacteria</taxon>
        <taxon>Pseudomonadati</taxon>
        <taxon>Pseudomonadota</taxon>
        <taxon>Gammaproteobacteria</taxon>
        <taxon>Chromatiales</taxon>
        <taxon>Ectothiorhodospiraceae</taxon>
        <taxon>Spiribacter</taxon>
    </lineage>
</organism>
<dbReference type="CDD" id="cd06163">
    <property type="entry name" value="S2P-M50_PDZ_RseP-like"/>
    <property type="match status" value="2"/>
</dbReference>
<comment type="similarity">
    <text evidence="3 11">Belongs to the peptidase M50B family.</text>
</comment>
<evidence type="ECO:0000256" key="5">
    <source>
        <dbReference type="ARBA" id="ARBA00022692"/>
    </source>
</evidence>
<feature type="domain" description="PDZ" evidence="12">
    <location>
        <begin position="223"/>
        <end position="254"/>
    </location>
</feature>
<sequence length="454" mass="48696">MGWLVNILGFLLVIGILVTVHEFGHFWVARKVGVKVLRFSVGFGQPLWRRIGQDGTEYVLAAIPFGGYVKMLDEREAAVDPALQSQAFNRQPLWARNAIISAGPIANFLLAVLAYWAIFVIGATEMKPIIGPVIPDSPAAAAGLEEGDELVRIGDRNVRAWDSAIMAFLENSADSSIVVTVNRSTGGTAERSLDLSQQRLLDDEGDVLRKIGLTPWQPTIVPIVREVIPGSAAAMAELEPGDRIIAIDGNALNDWSDLVEAVQARPNEEVVLRYAREGTEREVATTIQAREGGGAQSGVLGITPDVPADLFANAQHEVRYGPLAAVPRAIDAGWQAGSLTVSVLFKMVVGEASVKNLSGPVSIAQYAGDSVSLGVIPFLKFLAIVSISLGILNLLPVPILDGGHLLYNGIEWIRGRPLTEAAQVFGQQIGIVLLFILMALAFYNDILRLMVSGG</sequence>
<dbReference type="PANTHER" id="PTHR42837">
    <property type="entry name" value="REGULATOR OF SIGMA-E PROTEASE RSEP"/>
    <property type="match status" value="1"/>
</dbReference>
<evidence type="ECO:0000256" key="3">
    <source>
        <dbReference type="ARBA" id="ARBA00007931"/>
    </source>
</evidence>